<dbReference type="InterPro" id="IPR045357">
    <property type="entry name" value="Aminopeptidase_N-like_N"/>
</dbReference>
<comment type="catalytic activity">
    <reaction evidence="1">
        <text>Release of an N-terminal amino acid, Xaa-|-Yaa- from a peptide, amide or arylamide. Xaa is preferably Ala, but may be most amino acids including Pro (slow action). When a terminal hydrophobic residue is followed by a prolyl residue, the two may be released as an intact Xaa-Pro dipeptide.</text>
        <dbReference type="EC" id="3.4.11.2"/>
    </reaction>
</comment>
<dbReference type="Gene3D" id="2.60.40.1730">
    <property type="entry name" value="tricorn interacting facor f3 domain"/>
    <property type="match status" value="1"/>
</dbReference>
<feature type="region of interest" description="Disordered" evidence="13">
    <location>
        <begin position="40"/>
        <end position="67"/>
    </location>
</feature>
<evidence type="ECO:0000256" key="12">
    <source>
        <dbReference type="ARBA" id="ARBA00031533"/>
    </source>
</evidence>
<dbReference type="Pfam" id="PF01433">
    <property type="entry name" value="Peptidase_M1"/>
    <property type="match status" value="1"/>
</dbReference>
<dbReference type="SUPFAM" id="SSF63737">
    <property type="entry name" value="Leukotriene A4 hydrolase N-terminal domain"/>
    <property type="match status" value="1"/>
</dbReference>
<keyword evidence="9" id="KW-0862">Zinc</keyword>
<name>A0ABY4QVK0_9ACTN</name>
<keyword evidence="6" id="KW-0645">Protease</keyword>
<dbReference type="InterPro" id="IPR050344">
    <property type="entry name" value="Peptidase_M1_aminopeptidases"/>
</dbReference>
<feature type="chain" id="PRO_5047075889" description="Aminopeptidase N" evidence="14">
    <location>
        <begin position="32"/>
        <end position="490"/>
    </location>
</feature>
<keyword evidence="8" id="KW-0378">Hydrolase</keyword>
<feature type="domain" description="Aminopeptidase N-like N-terminal" evidence="16">
    <location>
        <begin position="79"/>
        <end position="252"/>
    </location>
</feature>
<dbReference type="InterPro" id="IPR042097">
    <property type="entry name" value="Aminopeptidase_N-like_N_sf"/>
</dbReference>
<feature type="compositionally biased region" description="Low complexity" evidence="13">
    <location>
        <begin position="40"/>
        <end position="51"/>
    </location>
</feature>
<dbReference type="Gene3D" id="1.10.390.10">
    <property type="entry name" value="Neutral Protease Domain 2"/>
    <property type="match status" value="1"/>
</dbReference>
<keyword evidence="10" id="KW-0482">Metalloprotease</keyword>
<dbReference type="SUPFAM" id="SSF55486">
    <property type="entry name" value="Metalloproteases ('zincins'), catalytic domain"/>
    <property type="match status" value="1"/>
</dbReference>
<protein>
    <recommendedName>
        <fullName evidence="5">Aminopeptidase N</fullName>
        <ecNumber evidence="4">3.4.11.2</ecNumber>
    </recommendedName>
    <alternativeName>
        <fullName evidence="11">Alanine aminopeptidase</fullName>
    </alternativeName>
    <alternativeName>
        <fullName evidence="12">Lysyl aminopeptidase</fullName>
    </alternativeName>
</protein>
<evidence type="ECO:0000259" key="16">
    <source>
        <dbReference type="Pfam" id="PF17900"/>
    </source>
</evidence>
<organism evidence="17 18">
    <name type="scientific">Jatrophihabitans telluris</name>
    <dbReference type="NCBI Taxonomy" id="2038343"/>
    <lineage>
        <taxon>Bacteria</taxon>
        <taxon>Bacillati</taxon>
        <taxon>Actinomycetota</taxon>
        <taxon>Actinomycetes</taxon>
        <taxon>Jatrophihabitantales</taxon>
        <taxon>Jatrophihabitantaceae</taxon>
        <taxon>Jatrophihabitans</taxon>
    </lineage>
</organism>
<keyword evidence="18" id="KW-1185">Reference proteome</keyword>
<evidence type="ECO:0000256" key="14">
    <source>
        <dbReference type="SAM" id="SignalP"/>
    </source>
</evidence>
<evidence type="ECO:0000256" key="10">
    <source>
        <dbReference type="ARBA" id="ARBA00023049"/>
    </source>
</evidence>
<evidence type="ECO:0000256" key="2">
    <source>
        <dbReference type="ARBA" id="ARBA00001947"/>
    </source>
</evidence>
<evidence type="ECO:0000256" key="6">
    <source>
        <dbReference type="ARBA" id="ARBA00022670"/>
    </source>
</evidence>
<dbReference type="Pfam" id="PF17900">
    <property type="entry name" value="Peptidase_M1_N"/>
    <property type="match status" value="1"/>
</dbReference>
<evidence type="ECO:0000313" key="18">
    <source>
        <dbReference type="Proteomes" id="UP001056336"/>
    </source>
</evidence>
<evidence type="ECO:0000256" key="1">
    <source>
        <dbReference type="ARBA" id="ARBA00000098"/>
    </source>
</evidence>
<dbReference type="InterPro" id="IPR014782">
    <property type="entry name" value="Peptidase_M1_dom"/>
</dbReference>
<sequence>MIARKRLSTPAVLASAATGLLLLSGISPAVADSRSASRAGSAPALSAARARVQPTPGSSSGGDPYFPRQGNGGYDALGYRIHVEYTPSSHALKGHAIVRARATKALSKFNLDLRRTMKVTSVTVDGRAARFSQPARAVQELAITPAKALRKDQTFTVSVRYAGTTTPVTDPDGSPDGWIPTPDGAFVASEPQGSPSWFPVNDSPKDKALYAVSITVPKGITAVSNGNLLSARTAHGRTTWAWQLNQPVSSYLVTATVGKFTLTKGRTGKGVPYLIAVDPTQRSQSAKVLKKLPAMVDYFSSVYGRYPFGSAGAIVDNAPNVGYALETATRPVFDSAPDELTLAHELAHQWYGDDVTLARWRDIWLNEGFAEFSSWLWDEHSGGTSAAAHLSTLMAVPADDPVWSPPPGNPGSAAAIFSDSVYERGAATLQALREKLGDPVFFAVMRGWAGAHRYGNATVPEFVHFAGSVSGQDLTAFFQNWLYASGKPTR</sequence>
<dbReference type="PANTHER" id="PTHR11533:SF297">
    <property type="entry name" value="AMINOPEPTIDASE N"/>
    <property type="match status" value="1"/>
</dbReference>
<dbReference type="InterPro" id="IPR027268">
    <property type="entry name" value="Peptidase_M4/M1_CTD_sf"/>
</dbReference>
<dbReference type="RefSeq" id="WP_249770259.1">
    <property type="nucleotide sequence ID" value="NZ_CP097332.1"/>
</dbReference>
<evidence type="ECO:0000256" key="4">
    <source>
        <dbReference type="ARBA" id="ARBA00012564"/>
    </source>
</evidence>
<accession>A0ABY4QVK0</accession>
<evidence type="ECO:0000256" key="7">
    <source>
        <dbReference type="ARBA" id="ARBA00022723"/>
    </source>
</evidence>
<dbReference type="PRINTS" id="PR00756">
    <property type="entry name" value="ALADIPTASE"/>
</dbReference>
<evidence type="ECO:0000256" key="3">
    <source>
        <dbReference type="ARBA" id="ARBA00010136"/>
    </source>
</evidence>
<comment type="cofactor">
    <cofactor evidence="2">
        <name>Zn(2+)</name>
        <dbReference type="ChEBI" id="CHEBI:29105"/>
    </cofactor>
</comment>
<dbReference type="Proteomes" id="UP001056336">
    <property type="component" value="Chromosome"/>
</dbReference>
<comment type="similarity">
    <text evidence="3">Belongs to the peptidase M1 family.</text>
</comment>
<dbReference type="CDD" id="cd09603">
    <property type="entry name" value="M1_APN_like"/>
    <property type="match status" value="1"/>
</dbReference>
<dbReference type="PANTHER" id="PTHR11533">
    <property type="entry name" value="PROTEASE M1 ZINC METALLOPROTEASE"/>
    <property type="match status" value="1"/>
</dbReference>
<feature type="signal peptide" evidence="14">
    <location>
        <begin position="1"/>
        <end position="31"/>
    </location>
</feature>
<dbReference type="InterPro" id="IPR001930">
    <property type="entry name" value="Peptidase_M1"/>
</dbReference>
<dbReference type="EMBL" id="CP097332">
    <property type="protein sequence ID" value="UQX87590.1"/>
    <property type="molecule type" value="Genomic_DNA"/>
</dbReference>
<reference evidence="17" key="2">
    <citation type="submission" date="2022-05" db="EMBL/GenBank/DDBJ databases">
        <authorList>
            <person name="Kim J.-S."/>
            <person name="Lee K."/>
            <person name="Suh M."/>
            <person name="Eom M."/>
            <person name="Kim J.-S."/>
            <person name="Kim D.-S."/>
            <person name="Ko S.-H."/>
            <person name="Shin Y."/>
            <person name="Lee J.-S."/>
        </authorList>
    </citation>
    <scope>NUCLEOTIDE SEQUENCE</scope>
    <source>
        <strain evidence="17">N237</strain>
    </source>
</reference>
<evidence type="ECO:0000256" key="13">
    <source>
        <dbReference type="SAM" id="MobiDB-lite"/>
    </source>
</evidence>
<evidence type="ECO:0000256" key="11">
    <source>
        <dbReference type="ARBA" id="ARBA00029811"/>
    </source>
</evidence>
<evidence type="ECO:0000259" key="15">
    <source>
        <dbReference type="Pfam" id="PF01433"/>
    </source>
</evidence>
<evidence type="ECO:0000256" key="8">
    <source>
        <dbReference type="ARBA" id="ARBA00022801"/>
    </source>
</evidence>
<evidence type="ECO:0000256" key="9">
    <source>
        <dbReference type="ARBA" id="ARBA00022833"/>
    </source>
</evidence>
<evidence type="ECO:0000256" key="5">
    <source>
        <dbReference type="ARBA" id="ARBA00015611"/>
    </source>
</evidence>
<proteinExistence type="inferred from homology"/>
<feature type="domain" description="Peptidase M1 membrane alanine aminopeptidase" evidence="15">
    <location>
        <begin position="341"/>
        <end position="481"/>
    </location>
</feature>
<gene>
    <name evidence="17" type="ORF">M6D93_14950</name>
</gene>
<reference evidence="17" key="1">
    <citation type="journal article" date="2018" name="Int. J. Syst. Evol. Microbiol.">
        <title>Jatrophihabitans telluris sp. nov., isolated from sediment soil of lava forest wetlands and the emended description of the genus Jatrophihabitans.</title>
        <authorList>
            <person name="Lee K.C."/>
            <person name="Suh M.K."/>
            <person name="Eom M.K."/>
            <person name="Kim K.K."/>
            <person name="Kim J.S."/>
            <person name="Kim D.S."/>
            <person name="Ko S.H."/>
            <person name="Shin Y.K."/>
            <person name="Lee J.S."/>
        </authorList>
    </citation>
    <scope>NUCLEOTIDE SEQUENCE</scope>
    <source>
        <strain evidence="17">N237</strain>
    </source>
</reference>
<evidence type="ECO:0000313" key="17">
    <source>
        <dbReference type="EMBL" id="UQX87590.1"/>
    </source>
</evidence>
<keyword evidence="7" id="KW-0479">Metal-binding</keyword>
<keyword evidence="14" id="KW-0732">Signal</keyword>
<dbReference type="EC" id="3.4.11.2" evidence="4"/>